<dbReference type="Proteomes" id="UP001153678">
    <property type="component" value="Unassembled WGS sequence"/>
</dbReference>
<organism evidence="2 3">
    <name type="scientific">Funneliformis geosporum</name>
    <dbReference type="NCBI Taxonomy" id="1117311"/>
    <lineage>
        <taxon>Eukaryota</taxon>
        <taxon>Fungi</taxon>
        <taxon>Fungi incertae sedis</taxon>
        <taxon>Mucoromycota</taxon>
        <taxon>Glomeromycotina</taxon>
        <taxon>Glomeromycetes</taxon>
        <taxon>Glomerales</taxon>
        <taxon>Glomeraceae</taxon>
        <taxon>Funneliformis</taxon>
    </lineage>
</organism>
<feature type="compositionally biased region" description="Basic and acidic residues" evidence="1">
    <location>
        <begin position="68"/>
        <end position="85"/>
    </location>
</feature>
<comment type="caution">
    <text evidence="2">The sequence shown here is derived from an EMBL/GenBank/DDBJ whole genome shotgun (WGS) entry which is preliminary data.</text>
</comment>
<dbReference type="EMBL" id="CAMKVN010000818">
    <property type="protein sequence ID" value="CAI2171408.1"/>
    <property type="molecule type" value="Genomic_DNA"/>
</dbReference>
<evidence type="ECO:0000313" key="2">
    <source>
        <dbReference type="EMBL" id="CAI2171408.1"/>
    </source>
</evidence>
<dbReference type="AlphaFoldDB" id="A0A9W4SIU1"/>
<name>A0A9W4SIU1_9GLOM</name>
<reference evidence="2" key="1">
    <citation type="submission" date="2022-08" db="EMBL/GenBank/DDBJ databases">
        <authorList>
            <person name="Kallberg Y."/>
            <person name="Tangrot J."/>
            <person name="Rosling A."/>
        </authorList>
    </citation>
    <scope>NUCLEOTIDE SEQUENCE</scope>
    <source>
        <strain evidence="2">Wild A</strain>
    </source>
</reference>
<gene>
    <name evidence="2" type="ORF">FWILDA_LOCUS5065</name>
</gene>
<proteinExistence type="predicted"/>
<evidence type="ECO:0000313" key="3">
    <source>
        <dbReference type="Proteomes" id="UP001153678"/>
    </source>
</evidence>
<dbReference type="OrthoDB" id="10545965at2759"/>
<keyword evidence="3" id="KW-1185">Reference proteome</keyword>
<accession>A0A9W4SIU1</accession>
<feature type="compositionally biased region" description="Basic and acidic residues" evidence="1">
    <location>
        <begin position="130"/>
        <end position="149"/>
    </location>
</feature>
<feature type="region of interest" description="Disordered" evidence="1">
    <location>
        <begin position="19"/>
        <end position="44"/>
    </location>
</feature>
<feature type="region of interest" description="Disordered" evidence="1">
    <location>
        <begin position="66"/>
        <end position="103"/>
    </location>
</feature>
<evidence type="ECO:0000256" key="1">
    <source>
        <dbReference type="SAM" id="MobiDB-lite"/>
    </source>
</evidence>
<feature type="region of interest" description="Disordered" evidence="1">
    <location>
        <begin position="123"/>
        <end position="162"/>
    </location>
</feature>
<sequence>MTEKKVLAQQIKADLAKDLEETKKEVSPTAPENKGKRDLIAPNELEKEDYEEILSLMETIRTTATKVSEQKKQAEEAELDQKLQRSENVPFEQKSSGSLPCKLVKSSDKITITPVDNSPYIKRLQGQKSYSEKYLEKTQKESPDKHDNKLPTPSKKRNKPTDKLTNLLLGELNNKNLLQYFQNNNVKSIKLDNNNLVIEYNDKQAKETKALNNQE</sequence>
<protein>
    <submittedName>
        <fullName evidence="2">8194_t:CDS:1</fullName>
    </submittedName>
</protein>